<keyword evidence="3" id="KW-1185">Reference proteome</keyword>
<dbReference type="EMBL" id="JBHSEW010000004">
    <property type="protein sequence ID" value="MFC4621781.1"/>
    <property type="molecule type" value="Genomic_DNA"/>
</dbReference>
<sequence>MNKKWFEIAKDLVVPLLVALLPFAPSLYARLTEPTLHFVYDIKNERNPVAEWNRQLSNMFKQLDVSDQKAFENLPAPLLKRIGAEIYKSLPAMLSGIGFHPTDSTKVQILNVADQELRNIRVHFMGCEGFDTYETWPDSMGSLNNPSRNGPKPSGQVTLRYDKLSPSADRSTSMAQIAFYGESTSKCEPTVEAELADGRIAVGKKEPLQEYLNGSAWDRYKKEQRVDFFFKLFLSFAVLYMFLQVRSLKRRVNDEG</sequence>
<proteinExistence type="predicted"/>
<dbReference type="Proteomes" id="UP001595967">
    <property type="component" value="Unassembled WGS sequence"/>
</dbReference>
<name>A0ABV9GXZ1_9BURK</name>
<reference evidence="3" key="1">
    <citation type="journal article" date="2019" name="Int. J. Syst. Evol. Microbiol.">
        <title>The Global Catalogue of Microorganisms (GCM) 10K type strain sequencing project: providing services to taxonomists for standard genome sequencing and annotation.</title>
        <authorList>
            <consortium name="The Broad Institute Genomics Platform"/>
            <consortium name="The Broad Institute Genome Sequencing Center for Infectious Disease"/>
            <person name="Wu L."/>
            <person name="Ma J."/>
        </authorList>
    </citation>
    <scope>NUCLEOTIDE SEQUENCE [LARGE SCALE GENOMIC DNA]</scope>
    <source>
        <strain evidence="3">JCM 11650</strain>
    </source>
</reference>
<keyword evidence="1" id="KW-0812">Transmembrane</keyword>
<keyword evidence="1" id="KW-0472">Membrane</keyword>
<keyword evidence="1" id="KW-1133">Transmembrane helix</keyword>
<evidence type="ECO:0000313" key="2">
    <source>
        <dbReference type="EMBL" id="MFC4621781.1"/>
    </source>
</evidence>
<accession>A0ABV9GXZ1</accession>
<dbReference type="RefSeq" id="WP_377724866.1">
    <property type="nucleotide sequence ID" value="NZ_JBHSEW010000004.1"/>
</dbReference>
<organism evidence="2 3">
    <name type="scientific">Comamonas nitrativorans</name>
    <dbReference type="NCBI Taxonomy" id="108437"/>
    <lineage>
        <taxon>Bacteria</taxon>
        <taxon>Pseudomonadati</taxon>
        <taxon>Pseudomonadota</taxon>
        <taxon>Betaproteobacteria</taxon>
        <taxon>Burkholderiales</taxon>
        <taxon>Comamonadaceae</taxon>
        <taxon>Comamonas</taxon>
    </lineage>
</organism>
<protein>
    <submittedName>
        <fullName evidence="2">Uncharacterized protein</fullName>
    </submittedName>
</protein>
<gene>
    <name evidence="2" type="ORF">ACFO3A_06080</name>
</gene>
<comment type="caution">
    <text evidence="2">The sequence shown here is derived from an EMBL/GenBank/DDBJ whole genome shotgun (WGS) entry which is preliminary data.</text>
</comment>
<evidence type="ECO:0000256" key="1">
    <source>
        <dbReference type="SAM" id="Phobius"/>
    </source>
</evidence>
<evidence type="ECO:0000313" key="3">
    <source>
        <dbReference type="Proteomes" id="UP001595967"/>
    </source>
</evidence>
<feature type="transmembrane region" description="Helical" evidence="1">
    <location>
        <begin position="228"/>
        <end position="245"/>
    </location>
</feature>